<name>A0ABD0R2U5_CIRMR</name>
<dbReference type="Proteomes" id="UP001529510">
    <property type="component" value="Unassembled WGS sequence"/>
</dbReference>
<protein>
    <submittedName>
        <fullName evidence="1">Uncharacterized protein</fullName>
    </submittedName>
</protein>
<dbReference type="AlphaFoldDB" id="A0ABD0R2U5"/>
<proteinExistence type="predicted"/>
<sequence>GAFHCGICKAGFTGDQTSGCIKTGLDPAAPTERLCGNGQPNPCDINAECVVERDGS</sequence>
<organism evidence="1 2">
    <name type="scientific">Cirrhinus mrigala</name>
    <name type="common">Mrigala</name>
    <dbReference type="NCBI Taxonomy" id="683832"/>
    <lineage>
        <taxon>Eukaryota</taxon>
        <taxon>Metazoa</taxon>
        <taxon>Chordata</taxon>
        <taxon>Craniata</taxon>
        <taxon>Vertebrata</taxon>
        <taxon>Euteleostomi</taxon>
        <taxon>Actinopterygii</taxon>
        <taxon>Neopterygii</taxon>
        <taxon>Teleostei</taxon>
        <taxon>Ostariophysi</taxon>
        <taxon>Cypriniformes</taxon>
        <taxon>Cyprinidae</taxon>
        <taxon>Labeoninae</taxon>
        <taxon>Labeonini</taxon>
        <taxon>Cirrhinus</taxon>
    </lineage>
</organism>
<dbReference type="EMBL" id="JAMKFB020000005">
    <property type="protein sequence ID" value="KAL0192821.1"/>
    <property type="molecule type" value="Genomic_DNA"/>
</dbReference>
<feature type="non-terminal residue" evidence="1">
    <location>
        <position position="56"/>
    </location>
</feature>
<keyword evidence="2" id="KW-1185">Reference proteome</keyword>
<reference evidence="1 2" key="1">
    <citation type="submission" date="2024-05" db="EMBL/GenBank/DDBJ databases">
        <title>Genome sequencing and assembly of Indian major carp, Cirrhinus mrigala (Hamilton, 1822).</title>
        <authorList>
            <person name="Mohindra V."/>
            <person name="Chowdhury L.M."/>
            <person name="Lal K."/>
            <person name="Jena J.K."/>
        </authorList>
    </citation>
    <scope>NUCLEOTIDE SEQUENCE [LARGE SCALE GENOMIC DNA]</scope>
    <source>
        <strain evidence="1">CM1030</strain>
        <tissue evidence="1">Blood</tissue>
    </source>
</reference>
<feature type="non-terminal residue" evidence="1">
    <location>
        <position position="1"/>
    </location>
</feature>
<gene>
    <name evidence="1" type="ORF">M9458_011117</name>
</gene>
<comment type="caution">
    <text evidence="1">The sequence shown here is derived from an EMBL/GenBank/DDBJ whole genome shotgun (WGS) entry which is preliminary data.</text>
</comment>
<evidence type="ECO:0000313" key="1">
    <source>
        <dbReference type="EMBL" id="KAL0192821.1"/>
    </source>
</evidence>
<accession>A0ABD0R2U5</accession>
<evidence type="ECO:0000313" key="2">
    <source>
        <dbReference type="Proteomes" id="UP001529510"/>
    </source>
</evidence>